<dbReference type="InterPro" id="IPR025309">
    <property type="entry name" value="KTSC_dom"/>
</dbReference>
<organism evidence="2 3">
    <name type="scientific">Eubacterium callanderi</name>
    <dbReference type="NCBI Taxonomy" id="53442"/>
    <lineage>
        <taxon>Bacteria</taxon>
        <taxon>Bacillati</taxon>
        <taxon>Bacillota</taxon>
        <taxon>Clostridia</taxon>
        <taxon>Eubacteriales</taxon>
        <taxon>Eubacteriaceae</taxon>
        <taxon>Eubacterium</taxon>
    </lineage>
</organism>
<proteinExistence type="predicted"/>
<accession>E3GK20</accession>
<dbReference type="HOGENOM" id="CLU_174765_0_1_9"/>
<protein>
    <recommendedName>
        <fullName evidence="1">KTSC domain-containing protein</fullName>
    </recommendedName>
</protein>
<dbReference type="KEGG" id="elm:ELI_1329"/>
<dbReference type="EMBL" id="CP002273">
    <property type="protein sequence ID" value="ADO36315.1"/>
    <property type="molecule type" value="Genomic_DNA"/>
</dbReference>
<evidence type="ECO:0000259" key="1">
    <source>
        <dbReference type="Pfam" id="PF13619"/>
    </source>
</evidence>
<sequence length="101" mass="11758">MEKAIILQATDCQWLFPYSHVIMRKKGVNPMSMHFVASTLVDSIGYHNGNLYIQFKSGNLYEYFNVPFRHYQGMLAAESVGKYYGKHIRGQYPRKKIAYSL</sequence>
<reference key="1">
    <citation type="submission" date="2010-09" db="EMBL/GenBank/DDBJ databases">
        <authorList>
            <person name="Roh H."/>
            <person name="Ko H.-J."/>
            <person name="Kim D."/>
            <person name="Choi D.G."/>
            <person name="Park S."/>
            <person name="Kim S."/>
            <person name="Kim K.H."/>
            <person name="Chang I.S."/>
            <person name="Choi I.-G."/>
        </authorList>
    </citation>
    <scope>NUCLEOTIDE SEQUENCE</scope>
    <source>
        <strain>KIST612</strain>
    </source>
</reference>
<reference evidence="2 3" key="2">
    <citation type="journal article" date="2011" name="J. Bacteriol.">
        <title>Complete genome sequence of a carbon monoxide-utilizing acetogen, Eubacterium limosum KIST612.</title>
        <authorList>
            <person name="Roh H."/>
            <person name="Ko H.J."/>
            <person name="Kim D."/>
            <person name="Choi D.G."/>
            <person name="Park S."/>
            <person name="Kim S."/>
            <person name="Chang I.S."/>
            <person name="Choi I.G."/>
        </authorList>
    </citation>
    <scope>NUCLEOTIDE SEQUENCE [LARGE SCALE GENOMIC DNA]</scope>
    <source>
        <strain evidence="2 3">KIST612</strain>
    </source>
</reference>
<name>E3GK20_9FIRM</name>
<dbReference type="eggNOG" id="COG0433">
    <property type="taxonomic scope" value="Bacteria"/>
</dbReference>
<dbReference type="Pfam" id="PF13619">
    <property type="entry name" value="KTSC"/>
    <property type="match status" value="1"/>
</dbReference>
<dbReference type="Proteomes" id="UP000006873">
    <property type="component" value="Chromosome"/>
</dbReference>
<feature type="domain" description="KTSC" evidence="1">
    <location>
        <begin position="38"/>
        <end position="92"/>
    </location>
</feature>
<evidence type="ECO:0000313" key="3">
    <source>
        <dbReference type="Proteomes" id="UP000006873"/>
    </source>
</evidence>
<evidence type="ECO:0000313" key="2">
    <source>
        <dbReference type="EMBL" id="ADO36315.1"/>
    </source>
</evidence>
<dbReference type="AlphaFoldDB" id="E3GK20"/>
<gene>
    <name evidence="2" type="ordered locus">ELI_1329</name>
</gene>
<keyword evidence="3" id="KW-1185">Reference proteome</keyword>